<feature type="chain" id="PRO_5026303320" evidence="1">
    <location>
        <begin position="24"/>
        <end position="60"/>
    </location>
</feature>
<feature type="signal peptide" evidence="1">
    <location>
        <begin position="1"/>
        <end position="23"/>
    </location>
</feature>
<dbReference type="AlphaFoldDB" id="A0A6G1QKB4"/>
<evidence type="ECO:0000313" key="3">
    <source>
        <dbReference type="Proteomes" id="UP000503349"/>
    </source>
</evidence>
<evidence type="ECO:0000256" key="1">
    <source>
        <dbReference type="SAM" id="SignalP"/>
    </source>
</evidence>
<gene>
    <name evidence="2" type="ORF">EXN66_Car018828</name>
</gene>
<dbReference type="Proteomes" id="UP000503349">
    <property type="component" value="Chromosome 18"/>
</dbReference>
<keyword evidence="1" id="KW-0732">Signal</keyword>
<protein>
    <submittedName>
        <fullName evidence="2">Uncharacterized protein</fullName>
    </submittedName>
</protein>
<dbReference type="EMBL" id="CM015729">
    <property type="protein sequence ID" value="KAF3703140.1"/>
    <property type="molecule type" value="Genomic_DNA"/>
</dbReference>
<evidence type="ECO:0000313" key="2">
    <source>
        <dbReference type="EMBL" id="KAF3703140.1"/>
    </source>
</evidence>
<sequence length="60" mass="6794">MLCTYIELFYLLALKALYTASYSAIHTQSHTYTDVGAAMQLTNTHQEQLSWGSVFCSRTL</sequence>
<reference evidence="2 3" key="1">
    <citation type="submission" date="2019-02" db="EMBL/GenBank/DDBJ databases">
        <title>Opniocepnalus argus genome.</title>
        <authorList>
            <person name="Zhou C."/>
            <person name="Xiao S."/>
        </authorList>
    </citation>
    <scope>NUCLEOTIDE SEQUENCE [LARGE SCALE GENOMIC DNA]</scope>
    <source>
        <strain evidence="2">OARG1902GOOAL</strain>
        <tissue evidence="2">Muscle</tissue>
    </source>
</reference>
<accession>A0A6G1QKB4</accession>
<organism evidence="2 3">
    <name type="scientific">Channa argus</name>
    <name type="common">Northern snakehead</name>
    <name type="synonym">Ophicephalus argus</name>
    <dbReference type="NCBI Taxonomy" id="215402"/>
    <lineage>
        <taxon>Eukaryota</taxon>
        <taxon>Metazoa</taxon>
        <taxon>Chordata</taxon>
        <taxon>Craniata</taxon>
        <taxon>Vertebrata</taxon>
        <taxon>Euteleostomi</taxon>
        <taxon>Actinopterygii</taxon>
        <taxon>Neopterygii</taxon>
        <taxon>Teleostei</taxon>
        <taxon>Neoteleostei</taxon>
        <taxon>Acanthomorphata</taxon>
        <taxon>Anabantaria</taxon>
        <taxon>Anabantiformes</taxon>
        <taxon>Channoidei</taxon>
        <taxon>Channidae</taxon>
        <taxon>Channa</taxon>
    </lineage>
</organism>
<proteinExistence type="predicted"/>
<keyword evidence="3" id="KW-1185">Reference proteome</keyword>
<name>A0A6G1QKB4_CHAAH</name>
<reference evidence="3" key="2">
    <citation type="submission" date="2019-02" db="EMBL/GenBank/DDBJ databases">
        <title>Opniocepnalus argus Var Kimnra genome.</title>
        <authorList>
            <person name="Zhou C."/>
            <person name="Xiao S."/>
        </authorList>
    </citation>
    <scope>NUCLEOTIDE SEQUENCE [LARGE SCALE GENOMIC DNA]</scope>
</reference>